<dbReference type="EC" id="2.3.2.27" evidence="2"/>
<dbReference type="Pfam" id="PF14608">
    <property type="entry name" value="zf-CCCH_2"/>
    <property type="match status" value="2"/>
</dbReference>
<evidence type="ECO:0000256" key="1">
    <source>
        <dbReference type="ARBA" id="ARBA00000900"/>
    </source>
</evidence>
<keyword evidence="4 9" id="KW-0479">Metal-binding</keyword>
<comment type="caution">
    <text evidence="13">The sequence shown here is derived from an EMBL/GenBank/DDBJ whole genome shotgun (WGS) entry which is preliminary data.</text>
</comment>
<keyword evidence="3" id="KW-0808">Transferase</keyword>
<keyword evidence="14" id="KW-1185">Reference proteome</keyword>
<feature type="region of interest" description="Disordered" evidence="10">
    <location>
        <begin position="76"/>
        <end position="106"/>
    </location>
</feature>
<dbReference type="Gene3D" id="3.30.40.10">
    <property type="entry name" value="Zinc/RING finger domain, C3HC4 (zinc finger)"/>
    <property type="match status" value="1"/>
</dbReference>
<dbReference type="PROSITE" id="PS00518">
    <property type="entry name" value="ZF_RING_1"/>
    <property type="match status" value="1"/>
</dbReference>
<protein>
    <recommendedName>
        <fullName evidence="2">RING-type E3 ubiquitin transferase</fullName>
        <ecNumber evidence="2">2.3.2.27</ecNumber>
    </recommendedName>
</protein>
<sequence length="438" mass="49748">MSFAFKISIGITYMECAERVQIVVISCDKRYYLHGVCREGANCRYNHDKSAKPSMVCRYYLAGSCSYGPSCRYDHVKPKSSPSKQDNHPDPLISSKSRLPPPLMDPGKIRGNLITLKKGGTTLTSPQSPCPRSPEDWVKANEFVPGQPYTCSTIPASYARAANLESESDINVLPSDDLLTLDGKPLCPYLAKGECPYGEDCEYIHGDICDLCGLAVLSPDNEQQREKHIKECMEEHERDMELSFAIARSKDKACGICMDTIMEKNPPTERRFGILSHCSHIFCLSCIRKWRGAKQFENKIVKACPECRVNSNFVTPSKYWVESEEDKQKLINDYKTALSNKHCKYFKRGNGECPFNNNCFYLHANPDGSKAYAKPTVRRRRQNADGDLDFMGHFNLWDFLEERESERSLLLMELEANLESLLFDLMLGYDSDSDLDDF</sequence>
<evidence type="ECO:0000256" key="9">
    <source>
        <dbReference type="PROSITE-ProRule" id="PRU00723"/>
    </source>
</evidence>
<dbReference type="PROSITE" id="PS50089">
    <property type="entry name" value="ZF_RING_2"/>
    <property type="match status" value="1"/>
</dbReference>
<evidence type="ECO:0000256" key="6">
    <source>
        <dbReference type="ARBA" id="ARBA00022771"/>
    </source>
</evidence>
<evidence type="ECO:0000256" key="3">
    <source>
        <dbReference type="ARBA" id="ARBA00022679"/>
    </source>
</evidence>
<dbReference type="Gene3D" id="4.10.1000.10">
    <property type="entry name" value="Zinc finger, CCCH-type"/>
    <property type="match status" value="1"/>
</dbReference>
<keyword evidence="7" id="KW-0833">Ubl conjugation pathway</keyword>
<dbReference type="Proteomes" id="UP001186944">
    <property type="component" value="Unassembled WGS sequence"/>
</dbReference>
<dbReference type="EMBL" id="VSWD01000005">
    <property type="protein sequence ID" value="KAK3102415.1"/>
    <property type="molecule type" value="Genomic_DNA"/>
</dbReference>
<reference evidence="13" key="1">
    <citation type="submission" date="2019-08" db="EMBL/GenBank/DDBJ databases">
        <title>The improved chromosome-level genome for the pearl oyster Pinctada fucata martensii using PacBio sequencing and Hi-C.</title>
        <authorList>
            <person name="Zheng Z."/>
        </authorList>
    </citation>
    <scope>NUCLEOTIDE SEQUENCE</scope>
    <source>
        <strain evidence="13">ZZ-2019</strain>
        <tissue evidence="13">Adductor muscle</tissue>
    </source>
</reference>
<dbReference type="GO" id="GO:0000209">
    <property type="term" value="P:protein polyubiquitination"/>
    <property type="evidence" value="ECO:0007669"/>
    <property type="project" value="InterPro"/>
</dbReference>
<feature type="domain" description="C3H1-type" evidence="12">
    <location>
        <begin position="30"/>
        <end position="50"/>
    </location>
</feature>
<dbReference type="InterPro" id="IPR045072">
    <property type="entry name" value="MKRN-like"/>
</dbReference>
<dbReference type="InterPro" id="IPR017907">
    <property type="entry name" value="Znf_RING_CS"/>
</dbReference>
<evidence type="ECO:0000256" key="10">
    <source>
        <dbReference type="SAM" id="MobiDB-lite"/>
    </source>
</evidence>
<keyword evidence="5" id="KW-0677">Repeat</keyword>
<dbReference type="Pfam" id="PF00642">
    <property type="entry name" value="zf-CCCH"/>
    <property type="match status" value="1"/>
</dbReference>
<evidence type="ECO:0000256" key="7">
    <source>
        <dbReference type="ARBA" id="ARBA00022786"/>
    </source>
</evidence>
<dbReference type="SMART" id="SM00356">
    <property type="entry name" value="ZnF_C3H1"/>
    <property type="match status" value="4"/>
</dbReference>
<keyword evidence="6 9" id="KW-0863">Zinc-finger</keyword>
<dbReference type="SMART" id="SM00184">
    <property type="entry name" value="RING"/>
    <property type="match status" value="1"/>
</dbReference>
<dbReference type="PANTHER" id="PTHR11224">
    <property type="entry name" value="MAKORIN-RELATED"/>
    <property type="match status" value="1"/>
</dbReference>
<dbReference type="PANTHER" id="PTHR11224:SF10">
    <property type="entry name" value="IP09428P-RELATED"/>
    <property type="match status" value="1"/>
</dbReference>
<proteinExistence type="predicted"/>
<evidence type="ECO:0000256" key="2">
    <source>
        <dbReference type="ARBA" id="ARBA00012483"/>
    </source>
</evidence>
<feature type="domain" description="C3H1-type" evidence="12">
    <location>
        <begin position="181"/>
        <end position="208"/>
    </location>
</feature>
<keyword evidence="8 9" id="KW-0862">Zinc</keyword>
<organism evidence="13 14">
    <name type="scientific">Pinctada imbricata</name>
    <name type="common">Atlantic pearl-oyster</name>
    <name type="synonym">Pinctada martensii</name>
    <dbReference type="NCBI Taxonomy" id="66713"/>
    <lineage>
        <taxon>Eukaryota</taxon>
        <taxon>Metazoa</taxon>
        <taxon>Spiralia</taxon>
        <taxon>Lophotrochozoa</taxon>
        <taxon>Mollusca</taxon>
        <taxon>Bivalvia</taxon>
        <taxon>Autobranchia</taxon>
        <taxon>Pteriomorphia</taxon>
        <taxon>Pterioida</taxon>
        <taxon>Pterioidea</taxon>
        <taxon>Pteriidae</taxon>
        <taxon>Pinctada</taxon>
    </lineage>
</organism>
<dbReference type="SUPFAM" id="SSF57850">
    <property type="entry name" value="RING/U-box"/>
    <property type="match status" value="1"/>
</dbReference>
<dbReference type="InterPro" id="IPR001841">
    <property type="entry name" value="Znf_RING"/>
</dbReference>
<feature type="zinc finger region" description="C3H1-type" evidence="9">
    <location>
        <begin position="30"/>
        <end position="50"/>
    </location>
</feature>
<evidence type="ECO:0000259" key="12">
    <source>
        <dbReference type="PROSITE" id="PS50103"/>
    </source>
</evidence>
<dbReference type="GO" id="GO:0008270">
    <property type="term" value="F:zinc ion binding"/>
    <property type="evidence" value="ECO:0007669"/>
    <property type="project" value="UniProtKB-KW"/>
</dbReference>
<dbReference type="Pfam" id="PF00097">
    <property type="entry name" value="zf-C3HC4"/>
    <property type="match status" value="1"/>
</dbReference>
<evidence type="ECO:0000313" key="14">
    <source>
        <dbReference type="Proteomes" id="UP001186944"/>
    </source>
</evidence>
<dbReference type="PROSITE" id="PS50103">
    <property type="entry name" value="ZF_C3H1"/>
    <property type="match status" value="4"/>
</dbReference>
<feature type="domain" description="C3H1-type" evidence="12">
    <location>
        <begin position="337"/>
        <end position="366"/>
    </location>
</feature>
<dbReference type="AlphaFoldDB" id="A0AA88YCD9"/>
<name>A0AA88YCD9_PINIB</name>
<feature type="zinc finger region" description="C3H1-type" evidence="9">
    <location>
        <begin position="181"/>
        <end position="208"/>
    </location>
</feature>
<gene>
    <name evidence="13" type="ORF">FSP39_011236</name>
</gene>
<dbReference type="SUPFAM" id="SSF90229">
    <property type="entry name" value="CCCH zinc finger"/>
    <property type="match status" value="1"/>
</dbReference>
<dbReference type="InterPro" id="IPR013083">
    <property type="entry name" value="Znf_RING/FYVE/PHD"/>
</dbReference>
<evidence type="ECO:0000259" key="11">
    <source>
        <dbReference type="PROSITE" id="PS50089"/>
    </source>
</evidence>
<dbReference type="GO" id="GO:0061630">
    <property type="term" value="F:ubiquitin protein ligase activity"/>
    <property type="evidence" value="ECO:0007669"/>
    <property type="project" value="UniProtKB-EC"/>
</dbReference>
<feature type="domain" description="C3H1-type" evidence="12">
    <location>
        <begin position="51"/>
        <end position="78"/>
    </location>
</feature>
<dbReference type="InterPro" id="IPR018957">
    <property type="entry name" value="Znf_C3HC4_RING-type"/>
</dbReference>
<accession>A0AA88YCD9</accession>
<comment type="catalytic activity">
    <reaction evidence="1">
        <text>S-ubiquitinyl-[E2 ubiquitin-conjugating enzyme]-L-cysteine + [acceptor protein]-L-lysine = [E2 ubiquitin-conjugating enzyme]-L-cysteine + N(6)-ubiquitinyl-[acceptor protein]-L-lysine.</text>
        <dbReference type="EC" id="2.3.2.27"/>
    </reaction>
</comment>
<dbReference type="InterPro" id="IPR036855">
    <property type="entry name" value="Znf_CCCH_sf"/>
</dbReference>
<feature type="zinc finger region" description="C3H1-type" evidence="9">
    <location>
        <begin position="337"/>
        <end position="366"/>
    </location>
</feature>
<evidence type="ECO:0000256" key="4">
    <source>
        <dbReference type="ARBA" id="ARBA00022723"/>
    </source>
</evidence>
<evidence type="ECO:0000256" key="8">
    <source>
        <dbReference type="ARBA" id="ARBA00022833"/>
    </source>
</evidence>
<feature type="domain" description="RING-type" evidence="11">
    <location>
        <begin position="254"/>
        <end position="308"/>
    </location>
</feature>
<dbReference type="FunFam" id="3.30.40.10:FF:000117">
    <property type="entry name" value="Probable E3 ubiquitin-protein ligase makorin-1"/>
    <property type="match status" value="1"/>
</dbReference>
<feature type="zinc finger region" description="C3H1-type" evidence="9">
    <location>
        <begin position="51"/>
        <end position="78"/>
    </location>
</feature>
<dbReference type="InterPro" id="IPR041367">
    <property type="entry name" value="Znf-CCCH_4"/>
</dbReference>
<dbReference type="Pfam" id="PF18044">
    <property type="entry name" value="zf-CCCH_4"/>
    <property type="match status" value="1"/>
</dbReference>
<evidence type="ECO:0000313" key="13">
    <source>
        <dbReference type="EMBL" id="KAK3102415.1"/>
    </source>
</evidence>
<dbReference type="InterPro" id="IPR000571">
    <property type="entry name" value="Znf_CCCH"/>
</dbReference>
<evidence type="ECO:0000256" key="5">
    <source>
        <dbReference type="ARBA" id="ARBA00022737"/>
    </source>
</evidence>